<reference evidence="2" key="1">
    <citation type="submission" date="2022-11" db="UniProtKB">
        <authorList>
            <consortium name="WormBaseParasite"/>
        </authorList>
    </citation>
    <scope>IDENTIFICATION</scope>
</reference>
<organism evidence="1 2">
    <name type="scientific">Romanomermis culicivorax</name>
    <name type="common">Nematode worm</name>
    <dbReference type="NCBI Taxonomy" id="13658"/>
    <lineage>
        <taxon>Eukaryota</taxon>
        <taxon>Metazoa</taxon>
        <taxon>Ecdysozoa</taxon>
        <taxon>Nematoda</taxon>
        <taxon>Enoplea</taxon>
        <taxon>Dorylaimia</taxon>
        <taxon>Mermithida</taxon>
        <taxon>Mermithoidea</taxon>
        <taxon>Mermithidae</taxon>
        <taxon>Romanomermis</taxon>
    </lineage>
</organism>
<keyword evidence="1" id="KW-1185">Reference proteome</keyword>
<accession>A0A915IFE3</accession>
<sequence>MYQTPYPALWISSKLSKLVEPICRQLYKFYSQPEKPENNPQLKSQVTFKSSDFWINSVSPSLNASRKRPFFDSLPKTLEMLRPQPKILDLPSSLGLDWSDVLQTFMNLAKKMW</sequence>
<protein>
    <submittedName>
        <fullName evidence="2">Uncharacterized protein</fullName>
    </submittedName>
</protein>
<dbReference type="WBParaSite" id="nRc.2.0.1.t12632-RA">
    <property type="protein sequence ID" value="nRc.2.0.1.t12632-RA"/>
    <property type="gene ID" value="nRc.2.0.1.g12632"/>
</dbReference>
<dbReference type="AlphaFoldDB" id="A0A915IFE3"/>
<proteinExistence type="predicted"/>
<evidence type="ECO:0000313" key="2">
    <source>
        <dbReference type="WBParaSite" id="nRc.2.0.1.t12632-RA"/>
    </source>
</evidence>
<evidence type="ECO:0000313" key="1">
    <source>
        <dbReference type="Proteomes" id="UP000887565"/>
    </source>
</evidence>
<dbReference type="Proteomes" id="UP000887565">
    <property type="component" value="Unplaced"/>
</dbReference>
<name>A0A915IFE3_ROMCU</name>